<feature type="domain" description="LysM" evidence="11">
    <location>
        <begin position="302"/>
        <end position="345"/>
    </location>
</feature>
<feature type="domain" description="LysM" evidence="11">
    <location>
        <begin position="26"/>
        <end position="69"/>
    </location>
</feature>
<accession>A0ABU6NAA8</accession>
<feature type="region of interest" description="Disordered" evidence="8">
    <location>
        <begin position="349"/>
        <end position="368"/>
    </location>
</feature>
<feature type="region of interest" description="Disordered" evidence="8">
    <location>
        <begin position="204"/>
        <end position="224"/>
    </location>
</feature>
<comment type="similarity">
    <text evidence="1">Belongs to the peptidase C40 family.</text>
</comment>
<dbReference type="InterPro" id="IPR018392">
    <property type="entry name" value="LysM"/>
</dbReference>
<dbReference type="InterPro" id="IPR001387">
    <property type="entry name" value="Cro/C1-type_HTH"/>
</dbReference>
<protein>
    <submittedName>
        <fullName evidence="13">LysM peptidoglycan-binding domain-containing protein</fullName>
    </submittedName>
</protein>
<feature type="domain" description="LysM" evidence="11">
    <location>
        <begin position="156"/>
        <end position="199"/>
    </location>
</feature>
<dbReference type="InterPro" id="IPR000064">
    <property type="entry name" value="NLP_P60_dom"/>
</dbReference>
<dbReference type="Pfam" id="PF01476">
    <property type="entry name" value="LysM"/>
    <property type="match status" value="5"/>
</dbReference>
<reference evidence="13 14" key="1">
    <citation type="submission" date="2023-03" db="EMBL/GenBank/DDBJ databases">
        <title>Bacillus Genome Sequencing.</title>
        <authorList>
            <person name="Dunlap C."/>
        </authorList>
    </citation>
    <scope>NUCLEOTIDE SEQUENCE [LARGE SCALE GENOMIC DNA]</scope>
    <source>
        <strain evidence="13 14">B-14544</strain>
    </source>
</reference>
<feature type="domain" description="HTH cro/C1-type" evidence="10">
    <location>
        <begin position="93"/>
        <end position="111"/>
    </location>
</feature>
<keyword evidence="3 9" id="KW-0732">Signal</keyword>
<evidence type="ECO:0000256" key="5">
    <source>
        <dbReference type="ARBA" id="ARBA00022801"/>
    </source>
</evidence>
<dbReference type="CDD" id="cd00118">
    <property type="entry name" value="LysM"/>
    <property type="match status" value="5"/>
</dbReference>
<dbReference type="InterPro" id="IPR036779">
    <property type="entry name" value="LysM_dom_sf"/>
</dbReference>
<evidence type="ECO:0000313" key="13">
    <source>
        <dbReference type="EMBL" id="MED3563145.1"/>
    </source>
</evidence>
<feature type="region of interest" description="Disordered" evidence="8">
    <location>
        <begin position="273"/>
        <end position="299"/>
    </location>
</feature>
<dbReference type="RefSeq" id="WP_327968183.1">
    <property type="nucleotide sequence ID" value="NZ_JARMQG010000144.1"/>
</dbReference>
<evidence type="ECO:0000256" key="1">
    <source>
        <dbReference type="ARBA" id="ARBA00007074"/>
    </source>
</evidence>
<dbReference type="PANTHER" id="PTHR33734:SF22">
    <property type="entry name" value="MEMBRANE-BOUND LYTIC MUREIN TRANSGLYCOSYLASE D"/>
    <property type="match status" value="1"/>
</dbReference>
<gene>
    <name evidence="13" type="ORF">P4447_11895</name>
</gene>
<evidence type="ECO:0000313" key="14">
    <source>
        <dbReference type="Proteomes" id="UP001330749"/>
    </source>
</evidence>
<evidence type="ECO:0000256" key="3">
    <source>
        <dbReference type="ARBA" id="ARBA00022729"/>
    </source>
</evidence>
<dbReference type="SUPFAM" id="SSF54106">
    <property type="entry name" value="LysM domain"/>
    <property type="match status" value="5"/>
</dbReference>
<evidence type="ECO:0000256" key="4">
    <source>
        <dbReference type="ARBA" id="ARBA00022737"/>
    </source>
</evidence>
<sequence>MKRTIVRAFSTAAVLSAVYAGTAHASTYTVKKGDNLSHIASKNHTSVKTLMALNGLKSDSLQINQKLKLPETKAKTTTVTKTSSPAKTYTVKSGDALIKIANKYNVSIGDLKLWNGLDSTLIYPGQVLKVSGSSGSTFTTESVDNKQSTISKLTTTTYVVKNGDSLSKIAVKYKSTVAELKKLNQLKSDRIYVGQKLQVAGKAASGNSALAETPPKQTTSPAKNVSTYTVQSGDTLGKIAKEFGPSVADLKALNGLKSDLIYVGQNLKVTGKPAEAAKPTATQPPKNPVQPAKPQTPQTNATGYIVKSGDTLGGIASKAGMTVAELKALNNMTSDRIYVGQKLKIKGTSVSVPESTQKPTPTQPSGDDVSAQIVSTAKSLMGVPYVWAGSTTSGFDCSGFIYYVAKQAGIEIGRLTAEGYYNRSYYVDKPKSGDLVFFQNTYRKGISHVGIYIGNNQFIHADPDRGVATSSLSISYFKEHFASFKRFY</sequence>
<evidence type="ECO:0000256" key="7">
    <source>
        <dbReference type="ARBA" id="ARBA00023316"/>
    </source>
</evidence>
<feature type="domain" description="NlpC/P60" evidence="12">
    <location>
        <begin position="367"/>
        <end position="488"/>
    </location>
</feature>
<evidence type="ECO:0000256" key="8">
    <source>
        <dbReference type="SAM" id="MobiDB-lite"/>
    </source>
</evidence>
<dbReference type="PROSITE" id="PS51782">
    <property type="entry name" value="LYSM"/>
    <property type="match status" value="5"/>
</dbReference>
<keyword evidence="5" id="KW-0378">Hydrolase</keyword>
<proteinExistence type="inferred from homology"/>
<evidence type="ECO:0000256" key="2">
    <source>
        <dbReference type="ARBA" id="ARBA00022670"/>
    </source>
</evidence>
<dbReference type="EMBL" id="JARMQG010000144">
    <property type="protein sequence ID" value="MED3563145.1"/>
    <property type="molecule type" value="Genomic_DNA"/>
</dbReference>
<keyword evidence="7" id="KW-0961">Cell wall biogenesis/degradation</keyword>
<dbReference type="PANTHER" id="PTHR33734">
    <property type="entry name" value="LYSM DOMAIN-CONTAINING GPI-ANCHORED PROTEIN 2"/>
    <property type="match status" value="1"/>
</dbReference>
<evidence type="ECO:0000259" key="12">
    <source>
        <dbReference type="PROSITE" id="PS51935"/>
    </source>
</evidence>
<evidence type="ECO:0000259" key="10">
    <source>
        <dbReference type="PROSITE" id="PS50943"/>
    </source>
</evidence>
<dbReference type="SUPFAM" id="SSF54001">
    <property type="entry name" value="Cysteine proteinases"/>
    <property type="match status" value="1"/>
</dbReference>
<comment type="caution">
    <text evidence="13">The sequence shown here is derived from an EMBL/GenBank/DDBJ whole genome shotgun (WGS) entry which is preliminary data.</text>
</comment>
<feature type="domain" description="LysM" evidence="11">
    <location>
        <begin position="87"/>
        <end position="130"/>
    </location>
</feature>
<dbReference type="Gene3D" id="3.10.350.10">
    <property type="entry name" value="LysM domain"/>
    <property type="match status" value="5"/>
</dbReference>
<feature type="domain" description="LysM" evidence="11">
    <location>
        <begin position="226"/>
        <end position="269"/>
    </location>
</feature>
<keyword evidence="2" id="KW-0645">Protease</keyword>
<dbReference type="SMART" id="SM00257">
    <property type="entry name" value="LysM"/>
    <property type="match status" value="5"/>
</dbReference>
<dbReference type="PROSITE" id="PS51935">
    <property type="entry name" value="NLPC_P60"/>
    <property type="match status" value="1"/>
</dbReference>
<keyword evidence="14" id="KW-1185">Reference proteome</keyword>
<dbReference type="PROSITE" id="PS50943">
    <property type="entry name" value="HTH_CROC1"/>
    <property type="match status" value="1"/>
</dbReference>
<organism evidence="13 14">
    <name type="scientific">Bacillus xiapuensis</name>
    <dbReference type="NCBI Taxonomy" id="2014075"/>
    <lineage>
        <taxon>Bacteria</taxon>
        <taxon>Bacillati</taxon>
        <taxon>Bacillota</taxon>
        <taxon>Bacilli</taxon>
        <taxon>Bacillales</taxon>
        <taxon>Bacillaceae</taxon>
        <taxon>Bacillus</taxon>
    </lineage>
</organism>
<evidence type="ECO:0000259" key="11">
    <source>
        <dbReference type="PROSITE" id="PS51782"/>
    </source>
</evidence>
<feature type="compositionally biased region" description="Polar residues" evidence="8">
    <location>
        <begin position="205"/>
        <end position="224"/>
    </location>
</feature>
<dbReference type="Gene3D" id="3.90.1720.10">
    <property type="entry name" value="endopeptidase domain like (from Nostoc punctiforme)"/>
    <property type="match status" value="1"/>
</dbReference>
<dbReference type="Proteomes" id="UP001330749">
    <property type="component" value="Unassembled WGS sequence"/>
</dbReference>
<keyword evidence="6" id="KW-0788">Thiol protease</keyword>
<feature type="chain" id="PRO_5046275943" evidence="9">
    <location>
        <begin position="26"/>
        <end position="488"/>
    </location>
</feature>
<evidence type="ECO:0000256" key="9">
    <source>
        <dbReference type="SAM" id="SignalP"/>
    </source>
</evidence>
<keyword evidence="4" id="KW-0677">Repeat</keyword>
<name>A0ABU6NAA8_9BACI</name>
<dbReference type="Pfam" id="PF00877">
    <property type="entry name" value="NLPC_P60"/>
    <property type="match status" value="1"/>
</dbReference>
<feature type="signal peptide" evidence="9">
    <location>
        <begin position="1"/>
        <end position="25"/>
    </location>
</feature>
<dbReference type="InterPro" id="IPR038765">
    <property type="entry name" value="Papain-like_cys_pep_sf"/>
</dbReference>
<feature type="compositionally biased region" description="Polar residues" evidence="8">
    <location>
        <begin position="349"/>
        <end position="365"/>
    </location>
</feature>
<evidence type="ECO:0000256" key="6">
    <source>
        <dbReference type="ARBA" id="ARBA00022807"/>
    </source>
</evidence>